<sequence>MAEAEATTLLANDVNFLNHVIGKLPTGAASLTVGTLATGLTNDEGAQKIADDALKVFKYFQSSMDALCWVDGQFPGWGWSRKVDNQRSQYRSALEQAQTIALKGVDYVNEFKGFASQIFDSPGDIRTARWFERDPPDRGLGELTQKMSQDFLDLSSEVKTVKDEFFKFAKQNGVSYDPQQENLLRQIESFQDKIAVEQSEATTAQKALNKILTGLTMAGSIFETISTFSQSNTLVREAVELLEKHTRAATALRRENDEIIRAAGLGDLTRGIWSPGLTIYVALSVLSNDMVDIISRVSNFANLWAAAHSDFLEFQYWVKNDYDDDSKILLELKIKALISTTNVFAADMERFARVLQAGM</sequence>
<keyword evidence="3" id="KW-1185">Reference proteome</keyword>
<evidence type="ECO:0000313" key="3">
    <source>
        <dbReference type="Proteomes" id="UP000383932"/>
    </source>
</evidence>
<dbReference type="AlphaFoldDB" id="A0A5N5Q7Y6"/>
<name>A0A5N5Q7Y6_9AGAM</name>
<accession>A0A5N5Q7Y6</accession>
<organism evidence="2 3">
    <name type="scientific">Ceratobasidium theobromae</name>
    <dbReference type="NCBI Taxonomy" id="1582974"/>
    <lineage>
        <taxon>Eukaryota</taxon>
        <taxon>Fungi</taxon>
        <taxon>Dikarya</taxon>
        <taxon>Basidiomycota</taxon>
        <taxon>Agaricomycotina</taxon>
        <taxon>Agaricomycetes</taxon>
        <taxon>Cantharellales</taxon>
        <taxon>Ceratobasidiaceae</taxon>
        <taxon>Ceratobasidium</taxon>
    </lineage>
</organism>
<dbReference type="EMBL" id="SSOP01000784">
    <property type="protein sequence ID" value="KAB5587784.1"/>
    <property type="molecule type" value="Genomic_DNA"/>
</dbReference>
<proteinExistence type="predicted"/>
<gene>
    <name evidence="2" type="ORF">CTheo_8774</name>
</gene>
<evidence type="ECO:0000256" key="1">
    <source>
        <dbReference type="SAM" id="Coils"/>
    </source>
</evidence>
<dbReference type="Proteomes" id="UP000383932">
    <property type="component" value="Unassembled WGS sequence"/>
</dbReference>
<feature type="coiled-coil region" evidence="1">
    <location>
        <begin position="235"/>
        <end position="262"/>
    </location>
</feature>
<keyword evidence="1" id="KW-0175">Coiled coil</keyword>
<comment type="caution">
    <text evidence="2">The sequence shown here is derived from an EMBL/GenBank/DDBJ whole genome shotgun (WGS) entry which is preliminary data.</text>
</comment>
<evidence type="ECO:0000313" key="2">
    <source>
        <dbReference type="EMBL" id="KAB5587784.1"/>
    </source>
</evidence>
<protein>
    <submittedName>
        <fullName evidence="2">Uncharacterized protein</fullName>
    </submittedName>
</protein>
<reference evidence="2 3" key="1">
    <citation type="journal article" date="2019" name="Fungal Biol. Biotechnol.">
        <title>Draft genome sequence of fastidious pathogen Ceratobasidium theobromae, which causes vascular-streak dieback in Theobroma cacao.</title>
        <authorList>
            <person name="Ali S.S."/>
            <person name="Asman A."/>
            <person name="Shao J."/>
            <person name="Firmansyah A.P."/>
            <person name="Susilo A.W."/>
            <person name="Rosmana A."/>
            <person name="McMahon P."/>
            <person name="Junaid M."/>
            <person name="Guest D."/>
            <person name="Kheng T.Y."/>
            <person name="Meinhardt L.W."/>
            <person name="Bailey B.A."/>
        </authorList>
    </citation>
    <scope>NUCLEOTIDE SEQUENCE [LARGE SCALE GENOMIC DNA]</scope>
    <source>
        <strain evidence="2 3">CT2</strain>
    </source>
</reference>